<dbReference type="Proteomes" id="UP001469553">
    <property type="component" value="Unassembled WGS sequence"/>
</dbReference>
<accession>A0ABV1A8K2</accession>
<evidence type="ECO:0000313" key="1">
    <source>
        <dbReference type="EMBL" id="MEQ2313773.1"/>
    </source>
</evidence>
<name>A0ABV1A8K2_9TELE</name>
<sequence length="158" mass="17886">MVVSGEGVWYPRLPPRADMAETQRWMARFLSSLQRRKRNVGMTEYQFPTYTHLKRCCAHAVVKQHSSFSNNRPADYSTADGGQAPCESVAAFARLTSIREALRQISAHDLIASQRVPPIPKNTDTPRNIHRQSREHAPVCMCVCVWVCVYQSNPASEI</sequence>
<protein>
    <submittedName>
        <fullName evidence="1">Uncharacterized protein</fullName>
    </submittedName>
</protein>
<organism evidence="1 2">
    <name type="scientific">Ameca splendens</name>
    <dbReference type="NCBI Taxonomy" id="208324"/>
    <lineage>
        <taxon>Eukaryota</taxon>
        <taxon>Metazoa</taxon>
        <taxon>Chordata</taxon>
        <taxon>Craniata</taxon>
        <taxon>Vertebrata</taxon>
        <taxon>Euteleostomi</taxon>
        <taxon>Actinopterygii</taxon>
        <taxon>Neopterygii</taxon>
        <taxon>Teleostei</taxon>
        <taxon>Neoteleostei</taxon>
        <taxon>Acanthomorphata</taxon>
        <taxon>Ovalentaria</taxon>
        <taxon>Atherinomorphae</taxon>
        <taxon>Cyprinodontiformes</taxon>
        <taxon>Goodeidae</taxon>
        <taxon>Ameca</taxon>
    </lineage>
</organism>
<gene>
    <name evidence="1" type="ORF">AMECASPLE_005424</name>
</gene>
<evidence type="ECO:0000313" key="2">
    <source>
        <dbReference type="Proteomes" id="UP001469553"/>
    </source>
</evidence>
<dbReference type="EMBL" id="JAHRIP010084887">
    <property type="protein sequence ID" value="MEQ2313773.1"/>
    <property type="molecule type" value="Genomic_DNA"/>
</dbReference>
<proteinExistence type="predicted"/>
<comment type="caution">
    <text evidence="1">The sequence shown here is derived from an EMBL/GenBank/DDBJ whole genome shotgun (WGS) entry which is preliminary data.</text>
</comment>
<keyword evidence="2" id="KW-1185">Reference proteome</keyword>
<reference evidence="1 2" key="1">
    <citation type="submission" date="2021-06" db="EMBL/GenBank/DDBJ databases">
        <authorList>
            <person name="Palmer J.M."/>
        </authorList>
    </citation>
    <scope>NUCLEOTIDE SEQUENCE [LARGE SCALE GENOMIC DNA]</scope>
    <source>
        <strain evidence="1 2">AS_MEX2019</strain>
        <tissue evidence="1">Muscle</tissue>
    </source>
</reference>